<dbReference type="OrthoDB" id="8188861at2759"/>
<proteinExistence type="predicted"/>
<comment type="caution">
    <text evidence="1">The sequence shown here is derived from an EMBL/GenBank/DDBJ whole genome shotgun (WGS) entry which is preliminary data.</text>
</comment>
<evidence type="ECO:0008006" key="3">
    <source>
        <dbReference type="Google" id="ProtNLM"/>
    </source>
</evidence>
<gene>
    <name evidence="1" type="ORF">OS493_018548</name>
</gene>
<dbReference type="Gene3D" id="2.30.30.140">
    <property type="match status" value="1"/>
</dbReference>
<evidence type="ECO:0000313" key="2">
    <source>
        <dbReference type="Proteomes" id="UP001163046"/>
    </source>
</evidence>
<dbReference type="EMBL" id="MU825406">
    <property type="protein sequence ID" value="KAJ7391499.1"/>
    <property type="molecule type" value="Genomic_DNA"/>
</dbReference>
<name>A0A9X0DB20_9CNID</name>
<dbReference type="Proteomes" id="UP001163046">
    <property type="component" value="Unassembled WGS sequence"/>
</dbReference>
<reference evidence="1" key="1">
    <citation type="submission" date="2023-01" db="EMBL/GenBank/DDBJ databases">
        <title>Genome assembly of the deep-sea coral Lophelia pertusa.</title>
        <authorList>
            <person name="Herrera S."/>
            <person name="Cordes E."/>
        </authorList>
    </citation>
    <scope>NUCLEOTIDE SEQUENCE</scope>
    <source>
        <strain evidence="1">USNM1676648</strain>
        <tissue evidence="1">Polyp</tissue>
    </source>
</reference>
<accession>A0A9X0DB20</accession>
<protein>
    <recommendedName>
        <fullName evidence="3">Chromo domain-containing protein</fullName>
    </recommendedName>
</protein>
<organism evidence="1 2">
    <name type="scientific">Desmophyllum pertusum</name>
    <dbReference type="NCBI Taxonomy" id="174260"/>
    <lineage>
        <taxon>Eukaryota</taxon>
        <taxon>Metazoa</taxon>
        <taxon>Cnidaria</taxon>
        <taxon>Anthozoa</taxon>
        <taxon>Hexacorallia</taxon>
        <taxon>Scleractinia</taxon>
        <taxon>Caryophylliina</taxon>
        <taxon>Caryophylliidae</taxon>
        <taxon>Desmophyllum</taxon>
    </lineage>
</organism>
<keyword evidence="2" id="KW-1185">Reference proteome</keyword>
<sequence length="164" mass="19086">MIDYQHARLPDKPLRMSSCARRLWHEAAKIFQMAAEGKRSRSRPEKGYFKTLEDGVHLKSERVHPKSQKVDTETMYPIEIIERDETTNRVKIHFIGFSHEHDEWRDGDQSLTNTEKLSLGRYVPRYIPSDQSLEDRAGAMFLPPHKGNKNSVFFRANMNLLTSG</sequence>
<dbReference type="AlphaFoldDB" id="A0A9X0DB20"/>
<evidence type="ECO:0000313" key="1">
    <source>
        <dbReference type="EMBL" id="KAJ7391499.1"/>
    </source>
</evidence>